<dbReference type="Gene3D" id="2.40.420.20">
    <property type="match status" value="1"/>
</dbReference>
<proteinExistence type="inferred from homology"/>
<gene>
    <name evidence="8" type="ORF">A3F83_07195</name>
</gene>
<dbReference type="Gene3D" id="2.40.50.100">
    <property type="match status" value="1"/>
</dbReference>
<dbReference type="Pfam" id="PF25919">
    <property type="entry name" value="BSH_CusB"/>
    <property type="match status" value="1"/>
</dbReference>
<evidence type="ECO:0000259" key="7">
    <source>
        <dbReference type="Pfam" id="PF25975"/>
    </source>
</evidence>
<accession>A0A1F5YKM6</accession>
<keyword evidence="2" id="KW-0813">Transport</keyword>
<dbReference type="EMBL" id="MFIX01000245">
    <property type="protein sequence ID" value="OGG00720.1"/>
    <property type="molecule type" value="Genomic_DNA"/>
</dbReference>
<evidence type="ECO:0000313" key="8">
    <source>
        <dbReference type="EMBL" id="OGG00720.1"/>
    </source>
</evidence>
<dbReference type="GO" id="GO:0046914">
    <property type="term" value="F:transition metal ion binding"/>
    <property type="evidence" value="ECO:0007669"/>
    <property type="project" value="TreeGrafter"/>
</dbReference>
<dbReference type="Gene3D" id="6.10.140.730">
    <property type="match status" value="1"/>
</dbReference>
<dbReference type="GO" id="GO:0060003">
    <property type="term" value="P:copper ion export"/>
    <property type="evidence" value="ECO:0007669"/>
    <property type="project" value="TreeGrafter"/>
</dbReference>
<dbReference type="Gene3D" id="2.40.30.170">
    <property type="match status" value="1"/>
</dbReference>
<evidence type="ECO:0000256" key="2">
    <source>
        <dbReference type="ARBA" id="ARBA00022448"/>
    </source>
</evidence>
<dbReference type="PANTHER" id="PTHR30097:SF15">
    <property type="entry name" value="CATION EFFLUX SYSTEM PROTEIN CUSB"/>
    <property type="match status" value="1"/>
</dbReference>
<evidence type="ECO:0000256" key="1">
    <source>
        <dbReference type="ARBA" id="ARBA00009477"/>
    </source>
</evidence>
<dbReference type="AlphaFoldDB" id="A0A1F5YKM6"/>
<sequence length="523" mass="58135">MPGRAKFNRFLILLLILGLAAETGYIVWSRRGGSGTEAQMERKVLYWRAPMDPSYISDKPGKSPMGMDLVPVYEDEQTGAPADTAAQAAAPGESAGAHDIYTCSMHPEVIQDHPGRCPQCGMELVKKTVEQGAVEIVYTCPMHPEVISHEPGKCPICGMELVAKKIPKAATVKLTPNVVQKIGVRTALVEVYPLKRKIRTVGRVVYDETRIVDITTKIGGWVEQLYVDFTGQMVNKGQYLIDIYSPELVSTQEEYLLALQSKQTLGESRFPEVRDAAASMLTSTRRRLQLWDITEAQIARLESEKKVQKLMTIYSPQRGIVIDKNVFEGGYVKSDMPMYRIADLSKVWVDVSIYEYELPWVALGQTASMTLSYAPGKTYTGKIKFIYPYLEEKTRTVQVRLEFPNPDWEFKPGMYADVVIESPITMETLVVPDEAVIRSGDRNVVVVDLGGGIFEPRGITLGVEADNHFQVLEGLAAGDRVATSAQFLIDSESRLKEAIQKMLARRTSDGKEPAPAMPAGHQH</sequence>
<feature type="domain" description="Heavy metal binding" evidence="4">
    <location>
        <begin position="101"/>
        <end position="127"/>
    </location>
</feature>
<dbReference type="InterPro" id="IPR058649">
    <property type="entry name" value="CzcB_C"/>
</dbReference>
<evidence type="ECO:0000259" key="6">
    <source>
        <dbReference type="Pfam" id="PF25954"/>
    </source>
</evidence>
<reference evidence="8 9" key="1">
    <citation type="journal article" date="2016" name="Nat. Commun.">
        <title>Thousands of microbial genomes shed light on interconnected biogeochemical processes in an aquifer system.</title>
        <authorList>
            <person name="Anantharaman K."/>
            <person name="Brown C.T."/>
            <person name="Hug L.A."/>
            <person name="Sharon I."/>
            <person name="Castelle C.J."/>
            <person name="Probst A.J."/>
            <person name="Thomas B.C."/>
            <person name="Singh A."/>
            <person name="Wilkins M.J."/>
            <person name="Karaoz U."/>
            <person name="Brodie E.L."/>
            <person name="Williams K.H."/>
            <person name="Hubbard S.S."/>
            <person name="Banfield J.F."/>
        </authorList>
    </citation>
    <scope>NUCLEOTIDE SEQUENCE [LARGE SCALE GENOMIC DNA]</scope>
</reference>
<dbReference type="GO" id="GO:0022857">
    <property type="term" value="F:transmembrane transporter activity"/>
    <property type="evidence" value="ECO:0007669"/>
    <property type="project" value="InterPro"/>
</dbReference>
<organism evidence="8 9">
    <name type="scientific">Candidatus Glassbacteria bacterium RIFCSPLOWO2_12_FULL_58_11</name>
    <dbReference type="NCBI Taxonomy" id="1817867"/>
    <lineage>
        <taxon>Bacteria</taxon>
        <taxon>Candidatus Glassiibacteriota</taxon>
    </lineage>
</organism>
<feature type="domain" description="CzcB-like C-terminal circularly permuted SH3-like" evidence="7">
    <location>
        <begin position="430"/>
        <end position="489"/>
    </location>
</feature>
<feature type="region of interest" description="Disordered" evidence="3">
    <location>
        <begin position="504"/>
        <end position="523"/>
    </location>
</feature>
<evidence type="ECO:0000259" key="5">
    <source>
        <dbReference type="Pfam" id="PF25919"/>
    </source>
</evidence>
<dbReference type="InterPro" id="IPR006143">
    <property type="entry name" value="RND_pump_MFP"/>
</dbReference>
<dbReference type="NCBIfam" id="TIGR01730">
    <property type="entry name" value="RND_mfp"/>
    <property type="match status" value="1"/>
</dbReference>
<dbReference type="FunFam" id="2.40.30.170:FF:000010">
    <property type="entry name" value="Efflux RND transporter periplasmic adaptor subunit"/>
    <property type="match status" value="1"/>
</dbReference>
<dbReference type="GO" id="GO:0016020">
    <property type="term" value="C:membrane"/>
    <property type="evidence" value="ECO:0007669"/>
    <property type="project" value="InterPro"/>
</dbReference>
<dbReference type="GO" id="GO:0015679">
    <property type="term" value="P:plasma membrane copper ion transport"/>
    <property type="evidence" value="ECO:0007669"/>
    <property type="project" value="TreeGrafter"/>
</dbReference>
<evidence type="ECO:0000313" key="9">
    <source>
        <dbReference type="Proteomes" id="UP000179129"/>
    </source>
</evidence>
<dbReference type="Pfam" id="PF19335">
    <property type="entry name" value="HMBD"/>
    <property type="match status" value="3"/>
</dbReference>
<protein>
    <submittedName>
        <fullName evidence="8">Uncharacterized protein</fullName>
    </submittedName>
</protein>
<evidence type="ECO:0000256" key="3">
    <source>
        <dbReference type="SAM" id="MobiDB-lite"/>
    </source>
</evidence>
<dbReference type="InterPro" id="IPR045800">
    <property type="entry name" value="HMBD"/>
</dbReference>
<dbReference type="InterPro" id="IPR058790">
    <property type="entry name" value="BSH_CusB"/>
</dbReference>
<comment type="caution">
    <text evidence="8">The sequence shown here is derived from an EMBL/GenBank/DDBJ whole genome shotgun (WGS) entry which is preliminary data.</text>
</comment>
<dbReference type="Pfam" id="PF25954">
    <property type="entry name" value="Beta-barrel_RND_2"/>
    <property type="match status" value="1"/>
</dbReference>
<dbReference type="InterPro" id="IPR051909">
    <property type="entry name" value="MFP_Cation_Efflux"/>
</dbReference>
<dbReference type="Proteomes" id="UP000179129">
    <property type="component" value="Unassembled WGS sequence"/>
</dbReference>
<feature type="domain" description="CusB-like beta-barrel" evidence="6">
    <location>
        <begin position="346"/>
        <end position="421"/>
    </location>
</feature>
<dbReference type="InterPro" id="IPR058792">
    <property type="entry name" value="Beta-barrel_RND_2"/>
</dbReference>
<dbReference type="Pfam" id="PF25975">
    <property type="entry name" value="CzcB_C"/>
    <property type="match status" value="1"/>
</dbReference>
<dbReference type="GO" id="GO:0030288">
    <property type="term" value="C:outer membrane-bounded periplasmic space"/>
    <property type="evidence" value="ECO:0007669"/>
    <property type="project" value="TreeGrafter"/>
</dbReference>
<name>A0A1F5YKM6_9BACT</name>
<dbReference type="STRING" id="1817867.A3F83_07195"/>
<evidence type="ECO:0000259" key="4">
    <source>
        <dbReference type="Pfam" id="PF19335"/>
    </source>
</evidence>
<feature type="domain" description="Heavy metal binding" evidence="4">
    <location>
        <begin position="47"/>
        <end position="72"/>
    </location>
</feature>
<comment type="similarity">
    <text evidence="1">Belongs to the membrane fusion protein (MFP) (TC 8.A.1) family.</text>
</comment>
<feature type="domain" description="Heavy metal binding" evidence="4">
    <location>
        <begin position="137"/>
        <end position="164"/>
    </location>
</feature>
<dbReference type="PANTHER" id="PTHR30097">
    <property type="entry name" value="CATION EFFLUX SYSTEM PROTEIN CUSB"/>
    <property type="match status" value="1"/>
</dbReference>
<feature type="domain" description="CusB-like barrel-sandwich hybrid" evidence="5">
    <location>
        <begin position="214"/>
        <end position="342"/>
    </location>
</feature>
<dbReference type="SUPFAM" id="SSF111369">
    <property type="entry name" value="HlyD-like secretion proteins"/>
    <property type="match status" value="1"/>
</dbReference>